<dbReference type="GO" id="GO:0022857">
    <property type="term" value="F:transmembrane transporter activity"/>
    <property type="evidence" value="ECO:0007669"/>
    <property type="project" value="InterPro"/>
</dbReference>
<feature type="transmembrane region" description="Helical" evidence="4">
    <location>
        <begin position="169"/>
        <end position="188"/>
    </location>
</feature>
<evidence type="ECO:0000256" key="1">
    <source>
        <dbReference type="ARBA" id="ARBA00022692"/>
    </source>
</evidence>
<feature type="domain" description="Major facilitator superfamily (MFS) profile" evidence="5">
    <location>
        <begin position="15"/>
        <end position="391"/>
    </location>
</feature>
<dbReference type="Proteomes" id="UP000197596">
    <property type="component" value="Unassembled WGS sequence"/>
</dbReference>
<dbReference type="RefSeq" id="WP_088751989.1">
    <property type="nucleotide sequence ID" value="NZ_NJGU01000009.1"/>
</dbReference>
<dbReference type="InterPro" id="IPR052524">
    <property type="entry name" value="MFS_Cyanate_Porter"/>
</dbReference>
<name>A0A246WNG7_9BURK</name>
<feature type="transmembrane region" description="Helical" evidence="4">
    <location>
        <begin position="208"/>
        <end position="230"/>
    </location>
</feature>
<feature type="transmembrane region" description="Helical" evidence="4">
    <location>
        <begin position="12"/>
        <end position="30"/>
    </location>
</feature>
<comment type="caution">
    <text evidence="6">The sequence shown here is derived from an EMBL/GenBank/DDBJ whole genome shotgun (WGS) entry which is preliminary data.</text>
</comment>
<dbReference type="Gene3D" id="1.20.1250.20">
    <property type="entry name" value="MFS general substrate transporter like domains"/>
    <property type="match status" value="1"/>
</dbReference>
<dbReference type="InterPro" id="IPR036259">
    <property type="entry name" value="MFS_trans_sf"/>
</dbReference>
<proteinExistence type="predicted"/>
<dbReference type="PROSITE" id="PS50850">
    <property type="entry name" value="MFS"/>
    <property type="match status" value="1"/>
</dbReference>
<keyword evidence="2 4" id="KW-1133">Transmembrane helix</keyword>
<dbReference type="InterPro" id="IPR011701">
    <property type="entry name" value="MFS"/>
</dbReference>
<keyword evidence="1 4" id="KW-0812">Transmembrane</keyword>
<evidence type="ECO:0000313" key="7">
    <source>
        <dbReference type="Proteomes" id="UP000197596"/>
    </source>
</evidence>
<sequence>MDNTSTVSSRRAVTGTGWLILGILLIAANLRAPVTGVGPLIETLQQAFGFSAGIAGLLLTLPLACFALLSPVSAWVARGFGLERTLFLAMLLVAAGIVLRSTGSATALLVGTCVIGCGIAGGNVLLPSLLKRDFPNDLTRLTAIYALTMNTASALGSVCAVPLADALGWSWALAAFIVLPLVAMLAWLPQLARHTPPAAGPAKSGSVWGSAVAWQVTLFLGTNSFVYYVVTAWLPSILVVNGQSAVVAGNLHGLLQFSSAVPGLLLVPLVKRMQDQRLIAVGTSACAVLGVIGLIAMPAWAIVWVPMFGFGTGAVFILGLAFVGMRVSTPQQAASLSAMAQCVGYLMAAAGPMLMGRVHDVVGDWNIVLVICGAMAVVMGIFGMLAGRAGKVIGASHVD</sequence>
<evidence type="ECO:0000256" key="2">
    <source>
        <dbReference type="ARBA" id="ARBA00022989"/>
    </source>
</evidence>
<dbReference type="EMBL" id="NJGU01000009">
    <property type="protein sequence ID" value="OWY27909.1"/>
    <property type="molecule type" value="Genomic_DNA"/>
</dbReference>
<evidence type="ECO:0000313" key="6">
    <source>
        <dbReference type="EMBL" id="OWY27909.1"/>
    </source>
</evidence>
<feature type="transmembrane region" description="Helical" evidence="4">
    <location>
        <begin position="50"/>
        <end position="69"/>
    </location>
</feature>
<feature type="transmembrane region" description="Helical" evidence="4">
    <location>
        <begin position="367"/>
        <end position="387"/>
    </location>
</feature>
<dbReference type="SUPFAM" id="SSF103473">
    <property type="entry name" value="MFS general substrate transporter"/>
    <property type="match status" value="1"/>
</dbReference>
<feature type="transmembrane region" description="Helical" evidence="4">
    <location>
        <begin position="250"/>
        <end position="270"/>
    </location>
</feature>
<accession>A0A246WNG7</accession>
<dbReference type="PANTHER" id="PTHR23523">
    <property type="match status" value="1"/>
</dbReference>
<feature type="transmembrane region" description="Helical" evidence="4">
    <location>
        <begin position="303"/>
        <end position="324"/>
    </location>
</feature>
<feature type="transmembrane region" description="Helical" evidence="4">
    <location>
        <begin position="105"/>
        <end position="130"/>
    </location>
</feature>
<gene>
    <name evidence="6" type="ORF">CEJ42_17665</name>
</gene>
<protein>
    <submittedName>
        <fullName evidence="6">MFS transporter</fullName>
    </submittedName>
</protein>
<dbReference type="Pfam" id="PF07690">
    <property type="entry name" value="MFS_1"/>
    <property type="match status" value="1"/>
</dbReference>
<evidence type="ECO:0000259" key="5">
    <source>
        <dbReference type="PROSITE" id="PS50850"/>
    </source>
</evidence>
<feature type="transmembrane region" description="Helical" evidence="4">
    <location>
        <begin position="142"/>
        <end position="163"/>
    </location>
</feature>
<reference evidence="6 7" key="1">
    <citation type="submission" date="2017-06" db="EMBL/GenBank/DDBJ databases">
        <title>Herbaspirillum phytohormonus sp. nov., isolated from the root nodule of Robinia pseudoacacia in lead-zinc mine.</title>
        <authorList>
            <person name="Fan M."/>
            <person name="Lin Y."/>
        </authorList>
    </citation>
    <scope>NUCLEOTIDE SEQUENCE [LARGE SCALE GENOMIC DNA]</scope>
    <source>
        <strain evidence="6 7">HZ10</strain>
    </source>
</reference>
<evidence type="ECO:0000256" key="4">
    <source>
        <dbReference type="SAM" id="Phobius"/>
    </source>
</evidence>
<keyword evidence="3 4" id="KW-0472">Membrane</keyword>
<feature type="transmembrane region" description="Helical" evidence="4">
    <location>
        <begin position="277"/>
        <end position="297"/>
    </location>
</feature>
<dbReference type="PANTHER" id="PTHR23523:SF2">
    <property type="entry name" value="2-NITROIMIDAZOLE TRANSPORTER"/>
    <property type="match status" value="1"/>
</dbReference>
<organism evidence="6 7">
    <name type="scientific">Herbaspirillum robiniae</name>
    <dbReference type="NCBI Taxonomy" id="2014887"/>
    <lineage>
        <taxon>Bacteria</taxon>
        <taxon>Pseudomonadati</taxon>
        <taxon>Pseudomonadota</taxon>
        <taxon>Betaproteobacteria</taxon>
        <taxon>Burkholderiales</taxon>
        <taxon>Oxalobacteraceae</taxon>
        <taxon>Herbaspirillum</taxon>
    </lineage>
</organism>
<feature type="transmembrane region" description="Helical" evidence="4">
    <location>
        <begin position="336"/>
        <end position="355"/>
    </location>
</feature>
<evidence type="ECO:0000256" key="3">
    <source>
        <dbReference type="ARBA" id="ARBA00023136"/>
    </source>
</evidence>
<dbReference type="InterPro" id="IPR020846">
    <property type="entry name" value="MFS_dom"/>
</dbReference>
<dbReference type="AlphaFoldDB" id="A0A246WNG7"/>
<feature type="transmembrane region" description="Helical" evidence="4">
    <location>
        <begin position="81"/>
        <end position="99"/>
    </location>
</feature>